<dbReference type="OrthoDB" id="190089at2759"/>
<comment type="caution">
    <text evidence="2">The sequence shown here is derived from an EMBL/GenBank/DDBJ whole genome shotgun (WGS) entry which is preliminary data.</text>
</comment>
<evidence type="ECO:0000259" key="1">
    <source>
        <dbReference type="SMART" id="SM00587"/>
    </source>
</evidence>
<dbReference type="InterPro" id="IPR011009">
    <property type="entry name" value="Kinase-like_dom_sf"/>
</dbReference>
<keyword evidence="3" id="KW-1185">Reference proteome</keyword>
<reference evidence="2" key="1">
    <citation type="submission" date="2021-03" db="EMBL/GenBank/DDBJ databases">
        <title>Chromosome level genome of the anhydrobiotic midge Polypedilum vanderplanki.</title>
        <authorList>
            <person name="Yoshida Y."/>
            <person name="Kikawada T."/>
            <person name="Gusev O."/>
        </authorList>
    </citation>
    <scope>NUCLEOTIDE SEQUENCE</scope>
    <source>
        <strain evidence="2">NIAS01</strain>
        <tissue evidence="2">Whole body or cell culture</tissue>
    </source>
</reference>
<dbReference type="PANTHER" id="PTHR11012:SF54">
    <property type="entry name" value="CHK KINASE-LIKE DOMAIN-CONTAINING PROTEIN"/>
    <property type="match status" value="1"/>
</dbReference>
<dbReference type="Pfam" id="PF02958">
    <property type="entry name" value="EcKL"/>
    <property type="match status" value="1"/>
</dbReference>
<accession>A0A9J6BL70</accession>
<dbReference type="PANTHER" id="PTHR11012">
    <property type="entry name" value="PROTEIN KINASE-LIKE DOMAIN-CONTAINING"/>
    <property type="match status" value="1"/>
</dbReference>
<dbReference type="Proteomes" id="UP001107558">
    <property type="component" value="Chromosome 3"/>
</dbReference>
<dbReference type="InterPro" id="IPR004119">
    <property type="entry name" value="EcKL"/>
</dbReference>
<dbReference type="EMBL" id="JADBJN010000003">
    <property type="protein sequence ID" value="KAG5670235.1"/>
    <property type="molecule type" value="Genomic_DNA"/>
</dbReference>
<sequence length="284" mass="33104">METETFSKLPHKIYHEVVDKIVKLHNLDDTSKFKMEFSAGSAKGDNYLGIMFRIQIKSKKDNSTKLSLIAKLPPQNGARRDELQVGPAFNKEILFYDILMPIYKNFQEEKGIDVQTEGFYETPKVYSTINEPPHEAIFFEDLKVRNFEMFDRFKDITKEYVIIVMKALAKMHATFFCVKDQKPDLVKQFIGMEDFFIFLVRQGKNLLNAWYEGQKVHALKALEKVENSDLKKKIENFLNRNMEDILNEVIGTNVAEPYSTICHGDVWNNNMMFKLNENGIQSVF</sequence>
<dbReference type="InterPro" id="IPR015897">
    <property type="entry name" value="CHK_kinase-like"/>
</dbReference>
<feature type="domain" description="CHK kinase-like" evidence="1">
    <location>
        <begin position="137"/>
        <end position="282"/>
    </location>
</feature>
<evidence type="ECO:0000313" key="3">
    <source>
        <dbReference type="Proteomes" id="UP001107558"/>
    </source>
</evidence>
<proteinExistence type="predicted"/>
<gene>
    <name evidence="2" type="ORF">PVAND_000512</name>
</gene>
<dbReference type="SUPFAM" id="SSF56112">
    <property type="entry name" value="Protein kinase-like (PK-like)"/>
    <property type="match status" value="1"/>
</dbReference>
<name>A0A9J6BL70_POLVA</name>
<evidence type="ECO:0000313" key="2">
    <source>
        <dbReference type="EMBL" id="KAG5670235.1"/>
    </source>
</evidence>
<protein>
    <recommendedName>
        <fullName evidence="1">CHK kinase-like domain-containing protein</fullName>
    </recommendedName>
</protein>
<dbReference type="AlphaFoldDB" id="A0A9J6BL70"/>
<organism evidence="2 3">
    <name type="scientific">Polypedilum vanderplanki</name>
    <name type="common">Sleeping chironomid midge</name>
    <dbReference type="NCBI Taxonomy" id="319348"/>
    <lineage>
        <taxon>Eukaryota</taxon>
        <taxon>Metazoa</taxon>
        <taxon>Ecdysozoa</taxon>
        <taxon>Arthropoda</taxon>
        <taxon>Hexapoda</taxon>
        <taxon>Insecta</taxon>
        <taxon>Pterygota</taxon>
        <taxon>Neoptera</taxon>
        <taxon>Endopterygota</taxon>
        <taxon>Diptera</taxon>
        <taxon>Nematocera</taxon>
        <taxon>Chironomoidea</taxon>
        <taxon>Chironomidae</taxon>
        <taxon>Chironominae</taxon>
        <taxon>Polypedilum</taxon>
        <taxon>Polypedilum</taxon>
    </lineage>
</organism>
<dbReference type="SMART" id="SM00587">
    <property type="entry name" value="CHK"/>
    <property type="match status" value="1"/>
</dbReference>